<evidence type="ECO:0000313" key="1">
    <source>
        <dbReference type="EMBL" id="MCM3715196.1"/>
    </source>
</evidence>
<sequence length="120" mass="14100">MLSLYDQIQVYLNMEEEISFKEFSDYYKRVLDELGQNHETFDEEDVWKHLFVVENVMSNAEGRAKQGKGAEAKKYAKMAQRLELWAKNFGGRLAEAGYTEENINERFNKMFEEDAPVNQS</sequence>
<dbReference type="AlphaFoldDB" id="A0A9X2DQF8"/>
<protein>
    <submittedName>
        <fullName evidence="1">Uncharacterized protein</fullName>
    </submittedName>
</protein>
<keyword evidence="2" id="KW-1185">Reference proteome</keyword>
<dbReference type="EMBL" id="JAMBOL010000013">
    <property type="protein sequence ID" value="MCM3715196.1"/>
    <property type="molecule type" value="Genomic_DNA"/>
</dbReference>
<dbReference type="RefSeq" id="WP_251223955.1">
    <property type="nucleotide sequence ID" value="NZ_JAMBOL010000013.1"/>
</dbReference>
<dbReference type="Proteomes" id="UP001139179">
    <property type="component" value="Unassembled WGS sequence"/>
</dbReference>
<evidence type="ECO:0000313" key="2">
    <source>
        <dbReference type="Proteomes" id="UP001139179"/>
    </source>
</evidence>
<accession>A0A9X2DQF8</accession>
<gene>
    <name evidence="1" type="ORF">M3202_14000</name>
</gene>
<proteinExistence type="predicted"/>
<reference evidence="1" key="1">
    <citation type="submission" date="2022-05" db="EMBL/GenBank/DDBJ databases">
        <title>Comparative Genomics of Spacecraft Associated Microbes.</title>
        <authorList>
            <person name="Tran M.T."/>
            <person name="Wright A."/>
            <person name="Seuylemezian A."/>
            <person name="Eisen J."/>
            <person name="Coil D."/>
        </authorList>
    </citation>
    <scope>NUCLEOTIDE SEQUENCE</scope>
    <source>
        <strain evidence="1">214.1.1</strain>
    </source>
</reference>
<name>A0A9X2DQF8_9BACI</name>
<comment type="caution">
    <text evidence="1">The sequence shown here is derived from an EMBL/GenBank/DDBJ whole genome shotgun (WGS) entry which is preliminary data.</text>
</comment>
<organism evidence="1 2">
    <name type="scientific">Halalkalibacter oceani</name>
    <dbReference type="NCBI Taxonomy" id="1653776"/>
    <lineage>
        <taxon>Bacteria</taxon>
        <taxon>Bacillati</taxon>
        <taxon>Bacillota</taxon>
        <taxon>Bacilli</taxon>
        <taxon>Bacillales</taxon>
        <taxon>Bacillaceae</taxon>
        <taxon>Halalkalibacter</taxon>
    </lineage>
</organism>